<name>A0A0F7L4M1_9VIRU</name>
<reference evidence="1" key="1">
    <citation type="journal article" date="2015" name="Front. Microbiol.">
        <title>Combining genomic sequencing methods to explore viral diversity and reveal potential virus-host interactions.</title>
        <authorList>
            <person name="Chow C.E."/>
            <person name="Winget D.M."/>
            <person name="White R.A.III."/>
            <person name="Hallam S.J."/>
            <person name="Suttle C.A."/>
        </authorList>
    </citation>
    <scope>NUCLEOTIDE SEQUENCE</scope>
    <source>
        <strain evidence="1">Anoxic2_3</strain>
    </source>
</reference>
<protein>
    <submittedName>
        <fullName evidence="1">Uncharacterized protein</fullName>
    </submittedName>
</protein>
<sequence length="57" mass="6563">MVGLIGNSGMKMMTNSMDTRQRLETTPRFLWMWSRPLLSESTDSLNSSMTYRVTMPS</sequence>
<organism evidence="1">
    <name type="scientific">uncultured marine virus</name>
    <dbReference type="NCBI Taxonomy" id="186617"/>
    <lineage>
        <taxon>Viruses</taxon>
        <taxon>environmental samples</taxon>
    </lineage>
</organism>
<accession>A0A0F7L4M1</accession>
<proteinExistence type="predicted"/>
<evidence type="ECO:0000313" key="1">
    <source>
        <dbReference type="EMBL" id="AKH46920.1"/>
    </source>
</evidence>
<reference evidence="1" key="2">
    <citation type="submission" date="2015-03" db="EMBL/GenBank/DDBJ databases">
        <authorList>
            <person name="Chow C.-E.T."/>
            <person name="Winget D.M."/>
            <person name="White R.A.III."/>
            <person name="Hallam S.J."/>
            <person name="Suttle C.A."/>
        </authorList>
    </citation>
    <scope>NUCLEOTIDE SEQUENCE</scope>
    <source>
        <strain evidence="1">Anoxic2_3</strain>
    </source>
</reference>
<dbReference type="EMBL" id="KR029587">
    <property type="protein sequence ID" value="AKH46920.1"/>
    <property type="molecule type" value="Genomic_DNA"/>
</dbReference>